<gene>
    <name evidence="1" type="ORF">CA834_12425</name>
</gene>
<comment type="caution">
    <text evidence="1">The sequence shown here is derived from an EMBL/GenBank/DDBJ whole genome shotgun (WGS) entry which is preliminary data.</text>
</comment>
<evidence type="ECO:0000313" key="2">
    <source>
        <dbReference type="Proteomes" id="UP000216840"/>
    </source>
</evidence>
<organism evidence="1 2">
    <name type="scientific">Winogradskyella aurantia</name>
    <dbReference type="NCBI Taxonomy" id="1915063"/>
    <lineage>
        <taxon>Bacteria</taxon>
        <taxon>Pseudomonadati</taxon>
        <taxon>Bacteroidota</taxon>
        <taxon>Flavobacteriia</taxon>
        <taxon>Flavobacteriales</taxon>
        <taxon>Flavobacteriaceae</taxon>
        <taxon>Winogradskyella</taxon>
    </lineage>
</organism>
<dbReference type="Proteomes" id="UP000216840">
    <property type="component" value="Unassembled WGS sequence"/>
</dbReference>
<name>A0A265UPR2_9FLAO</name>
<keyword evidence="2" id="KW-1185">Reference proteome</keyword>
<proteinExistence type="predicted"/>
<reference evidence="1 2" key="1">
    <citation type="submission" date="2017-05" db="EMBL/GenBank/DDBJ databases">
        <title>The draft genome sequence of Idiomarina salinarum WNB302.</title>
        <authorList>
            <person name="Sun Y."/>
            <person name="Chen B."/>
            <person name="Du Z."/>
        </authorList>
    </citation>
    <scope>NUCLEOTIDE SEQUENCE [LARGE SCALE GENOMIC DNA]</scope>
    <source>
        <strain evidence="1 2">WNB302</strain>
    </source>
</reference>
<evidence type="ECO:0008006" key="3">
    <source>
        <dbReference type="Google" id="ProtNLM"/>
    </source>
</evidence>
<protein>
    <recommendedName>
        <fullName evidence="3">Cytochrome c domain-containing protein</fullName>
    </recommendedName>
</protein>
<dbReference type="EMBL" id="NGJN01000007">
    <property type="protein sequence ID" value="OZV67258.1"/>
    <property type="molecule type" value="Genomic_DNA"/>
</dbReference>
<dbReference type="OrthoDB" id="338827at2"/>
<accession>A0A265UPR2</accession>
<sequence length="313" mass="35151">MVSCSKDDSVSPVPEEPIVAEFRTKLSELNLYTGAMKDLNISSKAFKYQLNTPLFTDYAQKERLIALPEGGRMRFNGEGLPIFPDNTLIAKTFYYNIDNRDVSLGRQIIETRILIKSNGEWTTGNYKWNEEQTDALLDLNGSTVPVTWINDDGISNSINYVIPSDADCFTCHKSYDNITPIGPKLRSLNFEIEGANQIQRLLDNDQLFGLDNPNNVNTIVNWEDTSQSLESRARAYFDVNCAHCHIPGGFCEDQSILNLDHSVNLSNSFITERKASILSRVSSYNPGFSMPLIGTTIVHDEGLELIESYLNTL</sequence>
<evidence type="ECO:0000313" key="1">
    <source>
        <dbReference type="EMBL" id="OZV67258.1"/>
    </source>
</evidence>
<dbReference type="AlphaFoldDB" id="A0A265UPR2"/>